<dbReference type="FunCoup" id="I4YC79">
    <property type="interactions" value="376"/>
</dbReference>
<accession>I4YC79</accession>
<dbReference type="RefSeq" id="XP_006958268.1">
    <property type="nucleotide sequence ID" value="XM_006958206.1"/>
</dbReference>
<dbReference type="HOGENOM" id="CLU_011106_0_1_1"/>
<dbReference type="GO" id="GO:0003924">
    <property type="term" value="F:GTPase activity"/>
    <property type="evidence" value="ECO:0007669"/>
    <property type="project" value="TreeGrafter"/>
</dbReference>
<evidence type="ECO:0000313" key="5">
    <source>
        <dbReference type="Proteomes" id="UP000005242"/>
    </source>
</evidence>
<evidence type="ECO:0000256" key="2">
    <source>
        <dbReference type="ARBA" id="ARBA00023134"/>
    </source>
</evidence>
<organism evidence="4 5">
    <name type="scientific">Wallemia mellicola (strain ATCC MYA-4683 / CBS 633.66)</name>
    <name type="common">Wallemia sebi (CBS 633.66)</name>
    <dbReference type="NCBI Taxonomy" id="671144"/>
    <lineage>
        <taxon>Eukaryota</taxon>
        <taxon>Fungi</taxon>
        <taxon>Dikarya</taxon>
        <taxon>Basidiomycota</taxon>
        <taxon>Wallemiomycotina</taxon>
        <taxon>Wallemiomycetes</taxon>
        <taxon>Wallemiales</taxon>
        <taxon>Wallemiaceae</taxon>
        <taxon>Wallemia</taxon>
    </lineage>
</organism>
<dbReference type="Proteomes" id="UP000005242">
    <property type="component" value="Unassembled WGS sequence"/>
</dbReference>
<dbReference type="eggNOG" id="KOG2485">
    <property type="taxonomic scope" value="Eukaryota"/>
</dbReference>
<reference evidence="4 5" key="1">
    <citation type="journal article" date="2012" name="Fungal Genet. Biol.">
        <title>The genome of the xerotolerant mold Wallemia sebi reveals adaptations to osmotic stress and suggests cryptic sexual reproduction.</title>
        <authorList>
            <person name="Padamsee M."/>
            <person name="Kumar T.K.A."/>
            <person name="Riley R."/>
            <person name="Binder M."/>
            <person name="Boyd A."/>
            <person name="Calvo A.M."/>
            <person name="Furukawa K."/>
            <person name="Hesse C."/>
            <person name="Hohmann S."/>
            <person name="James T.Y."/>
            <person name="LaButti K."/>
            <person name="Lapidus A."/>
            <person name="Lindquist E."/>
            <person name="Lucas S."/>
            <person name="Miller K."/>
            <person name="Shantappa S."/>
            <person name="Grigoriev I.V."/>
            <person name="Hibbett D.S."/>
            <person name="McLaughlin D.J."/>
            <person name="Spatafora J.W."/>
            <person name="Aime M.C."/>
        </authorList>
    </citation>
    <scope>NUCLEOTIDE SEQUENCE [LARGE SCALE GENOMIC DNA]</scope>
    <source>
        <strain evidence="5">ATCC MYA-4683 / CBS 633.66</strain>
    </source>
</reference>
<dbReference type="SUPFAM" id="SSF52540">
    <property type="entry name" value="P-loop containing nucleoside triphosphate hydrolases"/>
    <property type="match status" value="1"/>
</dbReference>
<evidence type="ECO:0000259" key="3">
    <source>
        <dbReference type="Pfam" id="PF01926"/>
    </source>
</evidence>
<dbReference type="STRING" id="671144.I4YC79"/>
<feature type="domain" description="G" evidence="3">
    <location>
        <begin position="139"/>
        <end position="211"/>
    </location>
</feature>
<dbReference type="OrthoDB" id="269151at2759"/>
<dbReference type="GO" id="GO:0032543">
    <property type="term" value="P:mitochondrial translation"/>
    <property type="evidence" value="ECO:0007669"/>
    <property type="project" value="TreeGrafter"/>
</dbReference>
<dbReference type="Gene3D" id="1.10.1580.10">
    <property type="match status" value="1"/>
</dbReference>
<dbReference type="KEGG" id="wse:WALSEDRAFT_38115"/>
<evidence type="ECO:0000256" key="1">
    <source>
        <dbReference type="ARBA" id="ARBA00022741"/>
    </source>
</evidence>
<dbReference type="InterPro" id="IPR027417">
    <property type="entry name" value="P-loop_NTPase"/>
</dbReference>
<name>I4YC79_WALMC</name>
<dbReference type="InterPro" id="IPR006073">
    <property type="entry name" value="GTP-bd"/>
</dbReference>
<dbReference type="GO" id="GO:0005739">
    <property type="term" value="C:mitochondrion"/>
    <property type="evidence" value="ECO:0007669"/>
    <property type="project" value="TreeGrafter"/>
</dbReference>
<keyword evidence="1" id="KW-0547">Nucleotide-binding</keyword>
<dbReference type="AlphaFoldDB" id="I4YC79"/>
<dbReference type="InterPro" id="IPR023179">
    <property type="entry name" value="GTP-bd_ortho_bundle_sf"/>
</dbReference>
<dbReference type="GeneID" id="18472046"/>
<dbReference type="EMBL" id="JH668231">
    <property type="protein sequence ID" value="EIM21571.1"/>
    <property type="molecule type" value="Genomic_DNA"/>
</dbReference>
<dbReference type="OMA" id="GVLWPKF"/>
<dbReference type="PANTHER" id="PTHR45782">
    <property type="entry name" value="MITOCHONDRIAL RIBOSOME-ASSOCIATED GTPASE 1"/>
    <property type="match status" value="1"/>
</dbReference>
<keyword evidence="5" id="KW-1185">Reference proteome</keyword>
<dbReference type="CDD" id="cd01856">
    <property type="entry name" value="YlqF"/>
    <property type="match status" value="1"/>
</dbReference>
<keyword evidence="4" id="KW-0378">Hydrolase</keyword>
<dbReference type="GO" id="GO:0005525">
    <property type="term" value="F:GTP binding"/>
    <property type="evidence" value="ECO:0007669"/>
    <property type="project" value="UniProtKB-KW"/>
</dbReference>
<protein>
    <submittedName>
        <fullName evidence="4">p-loop containing nucleoside triphosphate hydrolase protein</fullName>
    </submittedName>
</protein>
<evidence type="ECO:0000313" key="4">
    <source>
        <dbReference type="EMBL" id="EIM21571.1"/>
    </source>
</evidence>
<dbReference type="InParanoid" id="I4YC79"/>
<keyword evidence="2" id="KW-0342">GTP-binding</keyword>
<sequence length="375" mass="42292">MSFVPRTSFVYPSRAPNWYIGHMTKGMRMMTEQLNTIDVIIEARDARIPLTGINYEFEKMIKNGWSERAKSGGLTERIIVYTKRDLAEEKYERPLTRSLKSLTGQHVVFTNSKNDRDPRIVQKQLVSIAKNHEVPKLNVLITGMPNVGKSTFLNALRRVGVHKGKAAITGSDPGVTRKLTGTVKINENPNVYIYDTPGIMVPFLGHDEQGLEMGLKLALTSGIKPDLIDTETILDYLLFKLNLRDPKSHPPFTGQLPLGETYPPTNDIHTLLEDLGRRVGALRKGGHVDMDNASQFLMNAMRNGKFGRWTLDDFAGETSDETIDARVHSTLETFLQRQQETIDKDSERRSKTSILKEAKLEAAKQRKAKLKNKFG</sequence>
<dbReference type="PANTHER" id="PTHR45782:SF4">
    <property type="entry name" value="MITOCHONDRIAL RIBOSOME-ASSOCIATED GTPASE 1"/>
    <property type="match status" value="1"/>
</dbReference>
<dbReference type="Gene3D" id="3.40.50.300">
    <property type="entry name" value="P-loop containing nucleotide triphosphate hydrolases"/>
    <property type="match status" value="1"/>
</dbReference>
<dbReference type="Pfam" id="PF01926">
    <property type="entry name" value="MMR_HSR1"/>
    <property type="match status" value="1"/>
</dbReference>
<proteinExistence type="predicted"/>
<gene>
    <name evidence="4" type="ORF">WALSEDRAFT_38115</name>
</gene>